<comment type="subcellular location">
    <subcellularLocation>
        <location evidence="1">Nucleus</location>
    </subcellularLocation>
</comment>
<dbReference type="InterPro" id="IPR036390">
    <property type="entry name" value="WH_DNA-bd_sf"/>
</dbReference>
<reference evidence="7 8" key="1">
    <citation type="submission" date="2016-09" db="EMBL/GenBank/DDBJ databases">
        <title>Extensive genetic diversity and differential bi-allelic expression allows diatom success in the polar Southern Ocean.</title>
        <authorList>
            <consortium name="DOE Joint Genome Institute"/>
            <person name="Mock T."/>
            <person name="Otillar R.P."/>
            <person name="Strauss J."/>
            <person name="Dupont C."/>
            <person name="Frickenhaus S."/>
            <person name="Maumus F."/>
            <person name="Mcmullan M."/>
            <person name="Sanges R."/>
            <person name="Schmutz J."/>
            <person name="Toseland A."/>
            <person name="Valas R."/>
            <person name="Veluchamy A."/>
            <person name="Ward B.J."/>
            <person name="Allen A."/>
            <person name="Barry K."/>
            <person name="Falciatore A."/>
            <person name="Ferrante M."/>
            <person name="Fortunato A.E."/>
            <person name="Gloeckner G."/>
            <person name="Gruber A."/>
            <person name="Hipkin R."/>
            <person name="Janech M."/>
            <person name="Kroth P."/>
            <person name="Leese F."/>
            <person name="Lindquist E."/>
            <person name="Lyon B.R."/>
            <person name="Martin J."/>
            <person name="Mayer C."/>
            <person name="Parker M."/>
            <person name="Quesneville H."/>
            <person name="Raymond J."/>
            <person name="Uhlig C."/>
            <person name="Valentin K.U."/>
            <person name="Worden A.Z."/>
            <person name="Armbrust E.V."/>
            <person name="Bowler C."/>
            <person name="Green B."/>
            <person name="Moulton V."/>
            <person name="Van Oosterhout C."/>
            <person name="Grigoriev I."/>
        </authorList>
    </citation>
    <scope>NUCLEOTIDE SEQUENCE [LARGE SCALE GENOMIC DNA]</scope>
    <source>
        <strain evidence="7 8">CCMP1102</strain>
    </source>
</reference>
<feature type="region of interest" description="Disordered" evidence="5">
    <location>
        <begin position="317"/>
        <end position="336"/>
    </location>
</feature>
<accession>A0A1E7FC90</accession>
<keyword evidence="3" id="KW-0539">Nucleus</keyword>
<dbReference type="Proteomes" id="UP000095751">
    <property type="component" value="Unassembled WGS sequence"/>
</dbReference>
<sequence length="352" mass="39653">MDFLYSSSQYQAINKIPISPSSEMDDSSSDAFTMFSTTYSDPLDSNASKPRVIVSPECKKNIRRVVTLNGTLCDPLLLAKQQQQLSEQQNQCILPSLQDLDSGNPKNRNSIRLKPQVSKERGHVRLNKFVRRLHDMLRMEKDSGIVEWRRGLLVLFSIDAFSKNILPKYFNTRNFKTFRRQLNYYGFVHVRSFSATGNTITTALWINQTLAGNEANDDISAVLKLRRVEPDEMAKTVEGRRLRKELAIHTVEEDIGFNPKTLQLDQIRSMAIRREGGAALSNVQSTNKGARPSREALHIRADSNNYLTSVSTHITYSSNDDESTGSDIQSATRDGISNTDEAASVLLMLSRS</sequence>
<dbReference type="EMBL" id="KV784359">
    <property type="protein sequence ID" value="OEU15754.1"/>
    <property type="molecule type" value="Genomic_DNA"/>
</dbReference>
<proteinExistence type="inferred from homology"/>
<evidence type="ECO:0000259" key="6">
    <source>
        <dbReference type="SMART" id="SM00415"/>
    </source>
</evidence>
<dbReference type="KEGG" id="fcy:FRACYDRAFT_240450"/>
<evidence type="ECO:0000256" key="4">
    <source>
        <dbReference type="RuleBase" id="RU004020"/>
    </source>
</evidence>
<organism evidence="7 8">
    <name type="scientific">Fragilariopsis cylindrus CCMP1102</name>
    <dbReference type="NCBI Taxonomy" id="635003"/>
    <lineage>
        <taxon>Eukaryota</taxon>
        <taxon>Sar</taxon>
        <taxon>Stramenopiles</taxon>
        <taxon>Ochrophyta</taxon>
        <taxon>Bacillariophyta</taxon>
        <taxon>Bacillariophyceae</taxon>
        <taxon>Bacillariophycidae</taxon>
        <taxon>Bacillariales</taxon>
        <taxon>Bacillariaceae</taxon>
        <taxon>Fragilariopsis</taxon>
    </lineage>
</organism>
<keyword evidence="8" id="KW-1185">Reference proteome</keyword>
<feature type="domain" description="HSF-type DNA-binding" evidence="6">
    <location>
        <begin position="125"/>
        <end position="275"/>
    </location>
</feature>
<feature type="compositionally biased region" description="Polar residues" evidence="5">
    <location>
        <begin position="325"/>
        <end position="336"/>
    </location>
</feature>
<dbReference type="InterPro" id="IPR000232">
    <property type="entry name" value="HSF_DNA-bd"/>
</dbReference>
<dbReference type="GO" id="GO:0005634">
    <property type="term" value="C:nucleus"/>
    <property type="evidence" value="ECO:0007669"/>
    <property type="project" value="UniProtKB-SubCell"/>
</dbReference>
<evidence type="ECO:0000256" key="1">
    <source>
        <dbReference type="ARBA" id="ARBA00004123"/>
    </source>
</evidence>
<dbReference type="GO" id="GO:0043565">
    <property type="term" value="F:sequence-specific DNA binding"/>
    <property type="evidence" value="ECO:0007669"/>
    <property type="project" value="InterPro"/>
</dbReference>
<evidence type="ECO:0000313" key="7">
    <source>
        <dbReference type="EMBL" id="OEU15754.1"/>
    </source>
</evidence>
<dbReference type="SUPFAM" id="SSF46785">
    <property type="entry name" value="Winged helix' DNA-binding domain"/>
    <property type="match status" value="1"/>
</dbReference>
<gene>
    <name evidence="7" type="ORF">FRACYDRAFT_240450</name>
</gene>
<evidence type="ECO:0000256" key="5">
    <source>
        <dbReference type="SAM" id="MobiDB-lite"/>
    </source>
</evidence>
<dbReference type="InterPro" id="IPR036388">
    <property type="entry name" value="WH-like_DNA-bd_sf"/>
</dbReference>
<dbReference type="GO" id="GO:0003700">
    <property type="term" value="F:DNA-binding transcription factor activity"/>
    <property type="evidence" value="ECO:0007669"/>
    <property type="project" value="InterPro"/>
</dbReference>
<protein>
    <recommendedName>
        <fullName evidence="6">HSF-type DNA-binding domain-containing protein</fullName>
    </recommendedName>
</protein>
<evidence type="ECO:0000313" key="8">
    <source>
        <dbReference type="Proteomes" id="UP000095751"/>
    </source>
</evidence>
<evidence type="ECO:0000256" key="2">
    <source>
        <dbReference type="ARBA" id="ARBA00023125"/>
    </source>
</evidence>
<dbReference type="AlphaFoldDB" id="A0A1E7FC90"/>
<name>A0A1E7FC90_9STRA</name>
<dbReference type="SMART" id="SM00415">
    <property type="entry name" value="HSF"/>
    <property type="match status" value="1"/>
</dbReference>
<evidence type="ECO:0000256" key="3">
    <source>
        <dbReference type="ARBA" id="ARBA00023242"/>
    </source>
</evidence>
<dbReference type="Pfam" id="PF00447">
    <property type="entry name" value="HSF_DNA-bind"/>
    <property type="match status" value="1"/>
</dbReference>
<comment type="similarity">
    <text evidence="4">Belongs to the HSF family.</text>
</comment>
<dbReference type="InParanoid" id="A0A1E7FC90"/>
<dbReference type="OrthoDB" id="60033at2759"/>
<keyword evidence="2" id="KW-0238">DNA-binding</keyword>
<dbReference type="Gene3D" id="1.10.10.10">
    <property type="entry name" value="Winged helix-like DNA-binding domain superfamily/Winged helix DNA-binding domain"/>
    <property type="match status" value="1"/>
</dbReference>